<evidence type="ECO:0000313" key="1">
    <source>
        <dbReference type="EMBL" id="KOF01908.1"/>
    </source>
</evidence>
<dbReference type="AlphaFoldDB" id="A0A0L8AHP3"/>
<organism evidence="1 2">
    <name type="scientific">Roseivirga seohaensis subsp. aquiponti</name>
    <dbReference type="NCBI Taxonomy" id="1566026"/>
    <lineage>
        <taxon>Bacteria</taxon>
        <taxon>Pseudomonadati</taxon>
        <taxon>Bacteroidota</taxon>
        <taxon>Cytophagia</taxon>
        <taxon>Cytophagales</taxon>
        <taxon>Roseivirgaceae</taxon>
        <taxon>Roseivirga</taxon>
    </lineage>
</organism>
<protein>
    <recommendedName>
        <fullName evidence="3">NERD domain-containing protein</fullName>
    </recommendedName>
</protein>
<reference evidence="2" key="1">
    <citation type="submission" date="2014-11" db="EMBL/GenBank/DDBJ databases">
        <title>Genome sequencing of Roseivirga sp. D-25.</title>
        <authorList>
            <person name="Selvaratnam C."/>
            <person name="Thevarajoo S."/>
            <person name="Goh K.M."/>
            <person name="Eee R."/>
            <person name="Chan K.-G."/>
            <person name="Chong C.S."/>
        </authorList>
    </citation>
    <scope>NUCLEOTIDE SEQUENCE [LARGE SCALE GENOMIC DNA]</scope>
    <source>
        <strain evidence="2">D-25</strain>
    </source>
</reference>
<sequence length="729" mass="85498">MHKPEFNEKEWKKQLEELVINNQKDVEYSLKRIQELIPQIGSFNVIANISYINNIKPADDYRDYQPNTLPIVAEYISLLCLKQPFHIGDLELTDPAKFYESIQEIQTCGLSIVSKVPFIKNFSQKSERNNDLDSMEEIARNFESEEYYVRNPAFDTHHWEVFEELFSQFNTEIEHYLGFSVVEAIELCLSIGDLILDKSKSCITQSIQTSEKKYFEILRYKSSKVPPAEFYSKHLLEKISKLSKKDLKKHFNSHAELYASVTLGYFYSFTAAELSKFSKIQLTKVQSFLDALSITFQSIESSFWEPQAIHPLKERPIISAENRYIVPAPALLDWSLDKLFEETLLNTSKKLLNRYTSTKHDYLIDKSVSTIKDIIPDSNFYKECEYSFNGKNGETDGIVVWDDCLFVLESKGNRITDSAKRGGVSRVEKHLDEIFKKAYSQGIKTLEYIDSKDVVEFKPKNQKPISIKSNDFEHKFIIINSFAPLGHIAPLIKKSNKLDFFQGEHYPYIVSIYDILVLRDILDFPSLFPYYIERRSKFFEEKKYRITDEIDVLGNFLNYGLYFEGIDPENEMDTITLPQFLDEFNQYYFYLEGITKKTYPKPSYKLDRKMRRLIDIIENSSVRHRTSATLFLLDLSPKTQKEFISRLEIIKKAVRKDKEVHDFTLVGRHENKKWGITYMTHPDKHFLTRKLKEYCHFKMLQQGADKWIGITDCGLKEYQIDEILIINGR</sequence>
<name>A0A0L8AHP3_9BACT</name>
<dbReference type="RefSeq" id="WP_053224426.1">
    <property type="nucleotide sequence ID" value="NZ_JSVA01000017.1"/>
</dbReference>
<dbReference type="OrthoDB" id="1089680at2"/>
<dbReference type="Proteomes" id="UP000036908">
    <property type="component" value="Unassembled WGS sequence"/>
</dbReference>
<evidence type="ECO:0008006" key="3">
    <source>
        <dbReference type="Google" id="ProtNLM"/>
    </source>
</evidence>
<evidence type="ECO:0000313" key="2">
    <source>
        <dbReference type="Proteomes" id="UP000036908"/>
    </source>
</evidence>
<accession>A0A0L8AHP3</accession>
<keyword evidence="2" id="KW-1185">Reference proteome</keyword>
<dbReference type="EMBL" id="JSVA01000017">
    <property type="protein sequence ID" value="KOF01908.1"/>
    <property type="molecule type" value="Genomic_DNA"/>
</dbReference>
<dbReference type="PATRIC" id="fig|1566026.4.peg.1170"/>
<proteinExistence type="predicted"/>
<gene>
    <name evidence="1" type="ORF">OB69_14295</name>
</gene>
<comment type="caution">
    <text evidence="1">The sequence shown here is derived from an EMBL/GenBank/DDBJ whole genome shotgun (WGS) entry which is preliminary data.</text>
</comment>